<evidence type="ECO:0000256" key="5">
    <source>
        <dbReference type="ARBA" id="ARBA00022884"/>
    </source>
</evidence>
<dbReference type="Gene3D" id="3.30.230.10">
    <property type="match status" value="1"/>
</dbReference>
<dbReference type="InterPro" id="IPR014721">
    <property type="entry name" value="Ribsml_uS5_D2-typ_fold_subgr"/>
</dbReference>
<dbReference type="SUPFAM" id="SSF54211">
    <property type="entry name" value="Ribosomal protein S5 domain 2-like"/>
    <property type="match status" value="1"/>
</dbReference>
<dbReference type="Pfam" id="PF00825">
    <property type="entry name" value="Ribonuclease_P"/>
    <property type="match status" value="1"/>
</dbReference>
<sequence>KGIMGKYSLRKNEHLRKNSDFRRVYSKGKSCADHFVVLFVLPNDLEGNRIGLSVSKKIGKAVKRNRVKRLFREVYRLNKDKLIQGIDLICLARKDAVKLDFSKMERSILRLYKRAGILRNAKLSMKN</sequence>
<evidence type="ECO:0000256" key="2">
    <source>
        <dbReference type="ARBA" id="ARBA00022722"/>
    </source>
</evidence>
<dbReference type="EMBL" id="LAZR01056792">
    <property type="protein sequence ID" value="KKK73422.1"/>
    <property type="molecule type" value="Genomic_DNA"/>
</dbReference>
<keyword evidence="5" id="KW-0694">RNA-binding</keyword>
<dbReference type="GO" id="GO:0042781">
    <property type="term" value="F:3'-tRNA processing endoribonuclease activity"/>
    <property type="evidence" value="ECO:0007669"/>
    <property type="project" value="TreeGrafter"/>
</dbReference>
<keyword evidence="4" id="KW-0378">Hydrolase</keyword>
<gene>
    <name evidence="6" type="ORF">LCGC14_2893990</name>
</gene>
<keyword evidence="2" id="KW-0540">Nuclease</keyword>
<evidence type="ECO:0000256" key="1">
    <source>
        <dbReference type="ARBA" id="ARBA00022694"/>
    </source>
</evidence>
<evidence type="ECO:0000256" key="4">
    <source>
        <dbReference type="ARBA" id="ARBA00022801"/>
    </source>
</evidence>
<dbReference type="InterPro" id="IPR000100">
    <property type="entry name" value="RNase_P"/>
</dbReference>
<dbReference type="HAMAP" id="MF_00227">
    <property type="entry name" value="RNase_P"/>
    <property type="match status" value="1"/>
</dbReference>
<protein>
    <submittedName>
        <fullName evidence="6">Uncharacterized protein</fullName>
    </submittedName>
</protein>
<feature type="non-terminal residue" evidence="6">
    <location>
        <position position="1"/>
    </location>
</feature>
<keyword evidence="1" id="KW-0819">tRNA processing</keyword>
<dbReference type="AlphaFoldDB" id="A0A0F8XWF8"/>
<dbReference type="GO" id="GO:0004526">
    <property type="term" value="F:ribonuclease P activity"/>
    <property type="evidence" value="ECO:0007669"/>
    <property type="project" value="InterPro"/>
</dbReference>
<proteinExistence type="inferred from homology"/>
<comment type="caution">
    <text evidence="6">The sequence shown here is derived from an EMBL/GenBank/DDBJ whole genome shotgun (WGS) entry which is preliminary data.</text>
</comment>
<dbReference type="PANTHER" id="PTHR33992:SF1">
    <property type="entry name" value="RIBONUCLEASE P PROTEIN COMPONENT"/>
    <property type="match status" value="1"/>
</dbReference>
<keyword evidence="3" id="KW-0255">Endonuclease</keyword>
<dbReference type="InterPro" id="IPR020568">
    <property type="entry name" value="Ribosomal_Su5_D2-typ_SF"/>
</dbReference>
<dbReference type="PANTHER" id="PTHR33992">
    <property type="entry name" value="RIBONUCLEASE P PROTEIN COMPONENT"/>
    <property type="match status" value="1"/>
</dbReference>
<organism evidence="6">
    <name type="scientific">marine sediment metagenome</name>
    <dbReference type="NCBI Taxonomy" id="412755"/>
    <lineage>
        <taxon>unclassified sequences</taxon>
        <taxon>metagenomes</taxon>
        <taxon>ecological metagenomes</taxon>
    </lineage>
</organism>
<dbReference type="GO" id="GO:0030677">
    <property type="term" value="C:ribonuclease P complex"/>
    <property type="evidence" value="ECO:0007669"/>
    <property type="project" value="TreeGrafter"/>
</dbReference>
<evidence type="ECO:0000313" key="6">
    <source>
        <dbReference type="EMBL" id="KKK73422.1"/>
    </source>
</evidence>
<dbReference type="GO" id="GO:0000049">
    <property type="term" value="F:tRNA binding"/>
    <property type="evidence" value="ECO:0007669"/>
    <property type="project" value="InterPro"/>
</dbReference>
<name>A0A0F8XWF8_9ZZZZ</name>
<accession>A0A0F8XWF8</accession>
<evidence type="ECO:0000256" key="3">
    <source>
        <dbReference type="ARBA" id="ARBA00022759"/>
    </source>
</evidence>
<reference evidence="6" key="1">
    <citation type="journal article" date="2015" name="Nature">
        <title>Complex archaea that bridge the gap between prokaryotes and eukaryotes.</title>
        <authorList>
            <person name="Spang A."/>
            <person name="Saw J.H."/>
            <person name="Jorgensen S.L."/>
            <person name="Zaremba-Niedzwiedzka K."/>
            <person name="Martijn J."/>
            <person name="Lind A.E."/>
            <person name="van Eijk R."/>
            <person name="Schleper C."/>
            <person name="Guy L."/>
            <person name="Ettema T.J."/>
        </authorList>
    </citation>
    <scope>NUCLEOTIDE SEQUENCE</scope>
</reference>
<dbReference type="NCBIfam" id="TIGR00188">
    <property type="entry name" value="rnpA"/>
    <property type="match status" value="1"/>
</dbReference>